<gene>
    <name evidence="3" type="ORF">DY218_24175</name>
</gene>
<name>A0A372M0V1_9ACTN</name>
<dbReference type="AlphaFoldDB" id="A0A372M0V1"/>
<proteinExistence type="predicted"/>
<feature type="transmembrane region" description="Helical" evidence="2">
    <location>
        <begin position="20"/>
        <end position="38"/>
    </location>
</feature>
<keyword evidence="2" id="KW-0472">Membrane</keyword>
<evidence type="ECO:0000313" key="4">
    <source>
        <dbReference type="Proteomes" id="UP000263094"/>
    </source>
</evidence>
<evidence type="ECO:0008006" key="5">
    <source>
        <dbReference type="Google" id="ProtNLM"/>
    </source>
</evidence>
<comment type="caution">
    <text evidence="3">The sequence shown here is derived from an EMBL/GenBank/DDBJ whole genome shotgun (WGS) entry which is preliminary data.</text>
</comment>
<keyword evidence="4" id="KW-1185">Reference proteome</keyword>
<evidence type="ECO:0000256" key="2">
    <source>
        <dbReference type="SAM" id="Phobius"/>
    </source>
</evidence>
<dbReference type="SUPFAM" id="SSF53822">
    <property type="entry name" value="Periplasmic binding protein-like I"/>
    <property type="match status" value="1"/>
</dbReference>
<sequence length="521" mass="57164">MSPIVPPTPHVPWWQRPRTYVIGALAVLFLGGIGYFLFGGERWGTLEYVTRHCADDIWERGPEDECVGVSDGGYVFGDLADVSASIKQENDTVTDGSTPYVTIAVLIPMTTDETDKNRRAAVERQIRHEVQGAHLAQLRMNKEGAPRIRLVLANAGRGSTQYRPVADDLEEETASRHRLRAVVGFDVSEENTKNAISHLTKDLGIPVVGGPITATDLAMPGLARVVPPNEDQAGVLAGLPGDKGTFLVEDTRPGDSYVATLRDAFNKQRDTEALESEQYRSSGGSDDDPGLDDDFLNIAQNICQAGASDIYFAGRPPQLRQLVLQLGTHGCENTENRFRIITGSGASTIDSYVSSRDLRKWRKALRRVTVEYSAVGHPDAWEKDRTKAPEAADAREELSALREGFSGLGLAESDLEDSRLMTTYDATRTAIKNIRLQGGKDDLPGLDEVFNGWPRLKNVEKVHGTTGWICLDNDGNAFNKAIHLVQLDPEWKEGRKISFHRVAWPSGEKLTDRCTRSGGAG</sequence>
<dbReference type="RefSeq" id="WP_128558231.1">
    <property type="nucleotide sequence ID" value="NZ_QUAK01000124.1"/>
</dbReference>
<dbReference type="OrthoDB" id="3440574at2"/>
<dbReference type="Proteomes" id="UP000263094">
    <property type="component" value="Unassembled WGS sequence"/>
</dbReference>
<dbReference type="Gene3D" id="3.40.50.2300">
    <property type="match status" value="1"/>
</dbReference>
<evidence type="ECO:0000313" key="3">
    <source>
        <dbReference type="EMBL" id="RFU84143.1"/>
    </source>
</evidence>
<evidence type="ECO:0000256" key="1">
    <source>
        <dbReference type="SAM" id="MobiDB-lite"/>
    </source>
</evidence>
<organism evidence="3 4">
    <name type="scientific">Streptomyces triticagri</name>
    <dbReference type="NCBI Taxonomy" id="2293568"/>
    <lineage>
        <taxon>Bacteria</taxon>
        <taxon>Bacillati</taxon>
        <taxon>Actinomycetota</taxon>
        <taxon>Actinomycetes</taxon>
        <taxon>Kitasatosporales</taxon>
        <taxon>Streptomycetaceae</taxon>
        <taxon>Streptomyces</taxon>
    </lineage>
</organism>
<keyword evidence="2" id="KW-1133">Transmembrane helix</keyword>
<protein>
    <recommendedName>
        <fullName evidence="5">Amino acid ABC transporter substrate-binding protein</fullName>
    </recommendedName>
</protein>
<dbReference type="EMBL" id="QUAK01000124">
    <property type="protein sequence ID" value="RFU84143.1"/>
    <property type="molecule type" value="Genomic_DNA"/>
</dbReference>
<accession>A0A372M0V1</accession>
<feature type="region of interest" description="Disordered" evidence="1">
    <location>
        <begin position="271"/>
        <end position="291"/>
    </location>
</feature>
<dbReference type="InterPro" id="IPR028082">
    <property type="entry name" value="Peripla_BP_I"/>
</dbReference>
<keyword evidence="2" id="KW-0812">Transmembrane</keyword>
<reference evidence="3 4" key="1">
    <citation type="submission" date="2018-08" db="EMBL/GenBank/DDBJ databases">
        <title>Isolation, diversity and antifungal activity of Actinobacteria from wheat.</title>
        <authorList>
            <person name="Han C."/>
        </authorList>
    </citation>
    <scope>NUCLEOTIDE SEQUENCE [LARGE SCALE GENOMIC DNA]</scope>
    <source>
        <strain evidence="3 4">NEAU-YY421</strain>
    </source>
</reference>